<dbReference type="EMBL" id="AEBR01000024">
    <property type="protein sequence ID" value="EFM83535.1"/>
    <property type="molecule type" value="Genomic_DNA"/>
</dbReference>
<dbReference type="InterPro" id="IPR001789">
    <property type="entry name" value="Sig_transdc_resp-reg_receiver"/>
</dbReference>
<evidence type="ECO:0000256" key="3">
    <source>
        <dbReference type="ARBA" id="ARBA00022553"/>
    </source>
</evidence>
<accession>A0A125W868</accession>
<reference evidence="13 14" key="1">
    <citation type="submission" date="2010-07" db="EMBL/GenBank/DDBJ databases">
        <authorList>
            <person name="Sid Ahmed O."/>
        </authorList>
    </citation>
    <scope>NUCLEOTIDE SEQUENCE [LARGE SCALE GENOMIC DNA]</scope>
    <source>
        <strain evidence="13 14">TX4248</strain>
    </source>
</reference>
<evidence type="ECO:0000256" key="11">
    <source>
        <dbReference type="SAM" id="Coils"/>
    </source>
</evidence>
<evidence type="ECO:0000256" key="5">
    <source>
        <dbReference type="ARBA" id="ARBA00023015"/>
    </source>
</evidence>
<dbReference type="InterPro" id="IPR024187">
    <property type="entry name" value="Sig_transdc_resp-reg_cit/mal"/>
</dbReference>
<dbReference type="Proteomes" id="UP000004846">
    <property type="component" value="Unassembled WGS sequence"/>
</dbReference>
<dbReference type="InterPro" id="IPR011006">
    <property type="entry name" value="CheY-like_superfamily"/>
</dbReference>
<evidence type="ECO:0000256" key="4">
    <source>
        <dbReference type="ARBA" id="ARBA00023012"/>
    </source>
</evidence>
<dbReference type="InterPro" id="IPR051271">
    <property type="entry name" value="2C-system_Tx_regulators"/>
</dbReference>
<feature type="domain" description="Response regulatory" evidence="12">
    <location>
        <begin position="2"/>
        <end position="118"/>
    </location>
</feature>
<dbReference type="PIRSF" id="PIRSF006171">
    <property type="entry name" value="RR_citrat_malat"/>
    <property type="match status" value="1"/>
</dbReference>
<dbReference type="AlphaFoldDB" id="A0A125W868"/>
<dbReference type="SUPFAM" id="SSF52172">
    <property type="entry name" value="CheY-like"/>
    <property type="match status" value="1"/>
</dbReference>
<keyword evidence="8 9" id="KW-0804">Transcription</keyword>
<keyword evidence="5 9" id="KW-0805">Transcription regulation</keyword>
<evidence type="ECO:0000256" key="10">
    <source>
        <dbReference type="PROSITE-ProRule" id="PRU00169"/>
    </source>
</evidence>
<dbReference type="GO" id="GO:0003700">
    <property type="term" value="F:DNA-binding transcription factor activity"/>
    <property type="evidence" value="ECO:0007669"/>
    <property type="project" value="InterPro"/>
</dbReference>
<dbReference type="GO" id="GO:0000156">
    <property type="term" value="F:phosphorelay response regulator activity"/>
    <property type="evidence" value="ECO:0007669"/>
    <property type="project" value="TreeGrafter"/>
</dbReference>
<keyword evidence="3 10" id="KW-0597">Phosphoprotein</keyword>
<dbReference type="PANTHER" id="PTHR45526">
    <property type="entry name" value="TRANSCRIPTIONAL REGULATORY PROTEIN DPIA"/>
    <property type="match status" value="1"/>
</dbReference>
<dbReference type="PROSITE" id="PS50110">
    <property type="entry name" value="RESPONSE_REGULATORY"/>
    <property type="match status" value="1"/>
</dbReference>
<sequence>MNLLIIEDDPMVAYIHQKYLEKLIHQPTIFTAATIAEGLQLTKEKQPALVLLDVHLKDGNGLTYLATIRDEKIDTEVILITAANELENVKRSLHLGVLDYLVKPFSFERFQQSIENYQKKAAQFTLETKELSQTKVDQLFHSSQTNARKNEQDLQNLSLEKGLTQATLQLLLKKIDEFTDYFTIQELSEASQLSHVSVRKYVLFLEKNNLLESKNSYLKVGRPYQSYRRI</sequence>
<evidence type="ECO:0000256" key="6">
    <source>
        <dbReference type="ARBA" id="ARBA00023125"/>
    </source>
</evidence>
<dbReference type="Pfam" id="PF00072">
    <property type="entry name" value="Response_reg"/>
    <property type="match status" value="1"/>
</dbReference>
<dbReference type="Gene3D" id="3.40.50.2300">
    <property type="match status" value="1"/>
</dbReference>
<dbReference type="GO" id="GO:0005737">
    <property type="term" value="C:cytoplasm"/>
    <property type="evidence" value="ECO:0007669"/>
    <property type="project" value="UniProtKB-SubCell"/>
</dbReference>
<evidence type="ECO:0000256" key="8">
    <source>
        <dbReference type="ARBA" id="ARBA00023163"/>
    </source>
</evidence>
<keyword evidence="6 9" id="KW-0238">DNA-binding</keyword>
<keyword evidence="4 9" id="KW-0902">Two-component regulatory system</keyword>
<organism evidence="13 14">
    <name type="scientific">Enterococcus faecalis TX4248</name>
    <dbReference type="NCBI Taxonomy" id="749495"/>
    <lineage>
        <taxon>Bacteria</taxon>
        <taxon>Bacillati</taxon>
        <taxon>Bacillota</taxon>
        <taxon>Bacilli</taxon>
        <taxon>Lactobacillales</taxon>
        <taxon>Enterococcaceae</taxon>
        <taxon>Enterococcus</taxon>
    </lineage>
</organism>
<proteinExistence type="predicted"/>
<keyword evidence="7 9" id="KW-0010">Activator</keyword>
<protein>
    <recommendedName>
        <fullName evidence="9">Transcriptional regulatory protein</fullName>
    </recommendedName>
</protein>
<evidence type="ECO:0000313" key="13">
    <source>
        <dbReference type="EMBL" id="EFM83535.1"/>
    </source>
</evidence>
<dbReference type="RefSeq" id="WP_002365522.1">
    <property type="nucleotide sequence ID" value="NZ_GL454430.1"/>
</dbReference>
<dbReference type="PANTHER" id="PTHR45526:SF1">
    <property type="entry name" value="TRANSCRIPTIONAL REGULATORY PROTEIN DCUR-RELATED"/>
    <property type="match status" value="1"/>
</dbReference>
<comment type="caution">
    <text evidence="13">The sequence shown here is derived from an EMBL/GenBank/DDBJ whole genome shotgun (WGS) entry which is preliminary data.</text>
</comment>
<evidence type="ECO:0000256" key="9">
    <source>
        <dbReference type="PIRNR" id="PIRNR006171"/>
    </source>
</evidence>
<evidence type="ECO:0000256" key="7">
    <source>
        <dbReference type="ARBA" id="ARBA00023159"/>
    </source>
</evidence>
<evidence type="ECO:0000313" key="14">
    <source>
        <dbReference type="Proteomes" id="UP000004846"/>
    </source>
</evidence>
<gene>
    <name evidence="13" type="ORF">HMPREF9498_00809</name>
</gene>
<keyword evidence="2 9" id="KW-0963">Cytoplasm</keyword>
<dbReference type="GO" id="GO:0003677">
    <property type="term" value="F:DNA binding"/>
    <property type="evidence" value="ECO:0007669"/>
    <property type="project" value="UniProtKB-KW"/>
</dbReference>
<evidence type="ECO:0000256" key="2">
    <source>
        <dbReference type="ARBA" id="ARBA00022490"/>
    </source>
</evidence>
<feature type="coiled-coil region" evidence="11">
    <location>
        <begin position="107"/>
        <end position="134"/>
    </location>
</feature>
<dbReference type="SMART" id="SM00448">
    <property type="entry name" value="REC"/>
    <property type="match status" value="1"/>
</dbReference>
<evidence type="ECO:0000256" key="1">
    <source>
        <dbReference type="ARBA" id="ARBA00004496"/>
    </source>
</evidence>
<comment type="subcellular location">
    <subcellularLocation>
        <location evidence="1 9">Cytoplasm</location>
    </subcellularLocation>
</comment>
<keyword evidence="11" id="KW-0175">Coiled coil</keyword>
<dbReference type="HOGENOM" id="CLU_000445_39_0_9"/>
<name>A0A125W868_ENTFL</name>
<evidence type="ECO:0000259" key="12">
    <source>
        <dbReference type="PROSITE" id="PS50110"/>
    </source>
</evidence>
<feature type="modified residue" description="4-aspartylphosphate" evidence="10">
    <location>
        <position position="53"/>
    </location>
</feature>